<evidence type="ECO:0000313" key="2">
    <source>
        <dbReference type="EMBL" id="EAV46881.1"/>
    </source>
</evidence>
<keyword evidence="1" id="KW-0472">Membrane</keyword>
<proteinExistence type="predicted"/>
<comment type="caution">
    <text evidence="2">The sequence shown here is derived from an EMBL/GenBank/DDBJ whole genome shotgun (WGS) entry which is preliminary data.</text>
</comment>
<gene>
    <name evidence="2" type="ORF">MB2181_02370</name>
</gene>
<feature type="transmembrane region" description="Helical" evidence="1">
    <location>
        <begin position="32"/>
        <end position="51"/>
    </location>
</feature>
<evidence type="ECO:0000256" key="1">
    <source>
        <dbReference type="SAM" id="Phobius"/>
    </source>
</evidence>
<evidence type="ECO:0000313" key="3">
    <source>
        <dbReference type="Proteomes" id="UP000054262"/>
    </source>
</evidence>
<keyword evidence="1" id="KW-1133">Transmembrane helix</keyword>
<dbReference type="EMBL" id="AAUX01000001">
    <property type="protein sequence ID" value="EAV46881.1"/>
    <property type="molecule type" value="Genomic_DNA"/>
</dbReference>
<dbReference type="AlphaFoldDB" id="A0P5S1"/>
<accession>A0P5S1</accession>
<keyword evidence="3" id="KW-1185">Reference proteome</keyword>
<organism evidence="2 3">
    <name type="scientific">Methylophilales bacterium HTCC2181</name>
    <dbReference type="NCBI Taxonomy" id="383631"/>
    <lineage>
        <taxon>Bacteria</taxon>
        <taxon>Pseudomonadati</taxon>
        <taxon>Pseudomonadota</taxon>
        <taxon>Betaproteobacteria</taxon>
        <taxon>Nitrosomonadales</taxon>
        <taxon>OM43 clade</taxon>
    </lineage>
</organism>
<reference evidence="2 3" key="1">
    <citation type="submission" date="2006-11" db="EMBL/GenBank/DDBJ databases">
        <authorList>
            <person name="Giovannoni S."/>
            <person name="Vergin K."/>
            <person name="Ferriera S."/>
            <person name="Johnson J."/>
            <person name="Kravitz S."/>
            <person name="Beeson K."/>
            <person name="Sutton G."/>
            <person name="Rogers Y.-H."/>
            <person name="Friedman R."/>
            <person name="Frazier M."/>
            <person name="Venter J.C."/>
        </authorList>
    </citation>
    <scope>NUCLEOTIDE SEQUENCE [LARGE SCALE GENOMIC DNA]</scope>
    <source>
        <strain evidence="2 3">HTCC2181</strain>
    </source>
</reference>
<protein>
    <submittedName>
        <fullName evidence="2">Uncharacterized protein</fullName>
    </submittedName>
</protein>
<keyword evidence="1" id="KW-0812">Transmembrane</keyword>
<sequence>MKTSDLCILLSVAVAFITTAYLWFNGQKQEGLFTATWIPSILTFAIYFKLISRK</sequence>
<dbReference type="Proteomes" id="UP000054262">
    <property type="component" value="Unassembled WGS sequence"/>
</dbReference>
<name>A0P5S1_9PROT</name>